<reference evidence="2 3" key="1">
    <citation type="submission" date="2014-04" db="EMBL/GenBank/DDBJ databases">
        <authorList>
            <consortium name="DOE Joint Genome Institute"/>
            <person name="Kuo A."/>
            <person name="Tarkka M."/>
            <person name="Buscot F."/>
            <person name="Kohler A."/>
            <person name="Nagy L.G."/>
            <person name="Floudas D."/>
            <person name="Copeland A."/>
            <person name="Barry K.W."/>
            <person name="Cichocki N."/>
            <person name="Veneault-Fourrey C."/>
            <person name="LaButti K."/>
            <person name="Lindquist E.A."/>
            <person name="Lipzen A."/>
            <person name="Lundell T."/>
            <person name="Morin E."/>
            <person name="Murat C."/>
            <person name="Sun H."/>
            <person name="Tunlid A."/>
            <person name="Henrissat B."/>
            <person name="Grigoriev I.V."/>
            <person name="Hibbett D.S."/>
            <person name="Martin F."/>
            <person name="Nordberg H.P."/>
            <person name="Cantor M.N."/>
            <person name="Hua S.X."/>
        </authorList>
    </citation>
    <scope>NUCLEOTIDE SEQUENCE [LARGE SCALE GENOMIC DNA]</scope>
    <source>
        <strain evidence="2 3">F 1598</strain>
    </source>
</reference>
<dbReference type="Pfam" id="PF05699">
    <property type="entry name" value="Dimer_Tnp_hAT"/>
    <property type="match status" value="1"/>
</dbReference>
<sequence>HSIQYPTMSKIAKDYLAIQESTMPSEWAFSSSSITATACCNALLPETFRALQVLKS</sequence>
<accession>A0A0C3AGV2</accession>
<reference evidence="3" key="2">
    <citation type="submission" date="2015-01" db="EMBL/GenBank/DDBJ databases">
        <title>Evolutionary Origins and Diversification of the Mycorrhizal Mutualists.</title>
        <authorList>
            <consortium name="DOE Joint Genome Institute"/>
            <consortium name="Mycorrhizal Genomics Consortium"/>
            <person name="Kohler A."/>
            <person name="Kuo A."/>
            <person name="Nagy L.G."/>
            <person name="Floudas D."/>
            <person name="Copeland A."/>
            <person name="Barry K.W."/>
            <person name="Cichocki N."/>
            <person name="Veneault-Fourrey C."/>
            <person name="LaButti K."/>
            <person name="Lindquist E.A."/>
            <person name="Lipzen A."/>
            <person name="Lundell T."/>
            <person name="Morin E."/>
            <person name="Murat C."/>
            <person name="Riley R."/>
            <person name="Ohm R."/>
            <person name="Sun H."/>
            <person name="Tunlid A."/>
            <person name="Henrissat B."/>
            <person name="Grigoriev I.V."/>
            <person name="Hibbett D.S."/>
            <person name="Martin F."/>
        </authorList>
    </citation>
    <scope>NUCLEOTIDE SEQUENCE [LARGE SCALE GENOMIC DNA]</scope>
    <source>
        <strain evidence="3">F 1598</strain>
    </source>
</reference>
<feature type="domain" description="HAT C-terminal dimerisation" evidence="1">
    <location>
        <begin position="2"/>
        <end position="55"/>
    </location>
</feature>
<feature type="non-terminal residue" evidence="2">
    <location>
        <position position="56"/>
    </location>
</feature>
<keyword evidence="3" id="KW-1185">Reference proteome</keyword>
<evidence type="ECO:0000313" key="3">
    <source>
        <dbReference type="Proteomes" id="UP000054166"/>
    </source>
</evidence>
<dbReference type="InParanoid" id="A0A0C3AGV2"/>
<name>A0A0C3AGV2_PILCF</name>
<dbReference type="EMBL" id="KN833096">
    <property type="protein sequence ID" value="KIM73033.1"/>
    <property type="molecule type" value="Genomic_DNA"/>
</dbReference>
<evidence type="ECO:0000259" key="1">
    <source>
        <dbReference type="Pfam" id="PF05699"/>
    </source>
</evidence>
<organism evidence="2 3">
    <name type="scientific">Piloderma croceum (strain F 1598)</name>
    <dbReference type="NCBI Taxonomy" id="765440"/>
    <lineage>
        <taxon>Eukaryota</taxon>
        <taxon>Fungi</taxon>
        <taxon>Dikarya</taxon>
        <taxon>Basidiomycota</taxon>
        <taxon>Agaricomycotina</taxon>
        <taxon>Agaricomycetes</taxon>
        <taxon>Agaricomycetidae</taxon>
        <taxon>Atheliales</taxon>
        <taxon>Atheliaceae</taxon>
        <taxon>Piloderma</taxon>
    </lineage>
</organism>
<feature type="non-terminal residue" evidence="2">
    <location>
        <position position="1"/>
    </location>
</feature>
<dbReference type="HOGENOM" id="CLU_009123_15_2_1"/>
<dbReference type="OrthoDB" id="3270175at2759"/>
<dbReference type="Proteomes" id="UP000054166">
    <property type="component" value="Unassembled WGS sequence"/>
</dbReference>
<dbReference type="AlphaFoldDB" id="A0A0C3AGV2"/>
<proteinExistence type="predicted"/>
<dbReference type="InterPro" id="IPR008906">
    <property type="entry name" value="HATC_C_dom"/>
</dbReference>
<dbReference type="SUPFAM" id="SSF53098">
    <property type="entry name" value="Ribonuclease H-like"/>
    <property type="match status" value="1"/>
</dbReference>
<protein>
    <recommendedName>
        <fullName evidence="1">HAT C-terminal dimerisation domain-containing protein</fullName>
    </recommendedName>
</protein>
<dbReference type="InterPro" id="IPR012337">
    <property type="entry name" value="RNaseH-like_sf"/>
</dbReference>
<dbReference type="GO" id="GO:0046983">
    <property type="term" value="F:protein dimerization activity"/>
    <property type="evidence" value="ECO:0007669"/>
    <property type="project" value="InterPro"/>
</dbReference>
<evidence type="ECO:0000313" key="2">
    <source>
        <dbReference type="EMBL" id="KIM73033.1"/>
    </source>
</evidence>
<dbReference type="STRING" id="765440.A0A0C3AGV2"/>
<gene>
    <name evidence="2" type="ORF">PILCRDRAFT_40495</name>
</gene>